<dbReference type="FunFam" id="3.40.50.80:FF:000039">
    <property type="entry name" value="Ferric reduction oxidase 3"/>
    <property type="match status" value="1"/>
</dbReference>
<dbReference type="SUPFAM" id="SSF52343">
    <property type="entry name" value="Ferredoxin reductase-like, C-terminal NADP-linked domain"/>
    <property type="match status" value="1"/>
</dbReference>
<evidence type="ECO:0000313" key="20">
    <source>
        <dbReference type="Proteomes" id="UP000323000"/>
    </source>
</evidence>
<evidence type="ECO:0000313" key="19">
    <source>
        <dbReference type="EMBL" id="TXG70997.1"/>
    </source>
</evidence>
<evidence type="ECO:0000256" key="5">
    <source>
        <dbReference type="ARBA" id="ARBA00022630"/>
    </source>
</evidence>
<dbReference type="PROSITE" id="PS51384">
    <property type="entry name" value="FAD_FR"/>
    <property type="match status" value="1"/>
</dbReference>
<gene>
    <name evidence="19" type="ORF">EZV62_005932</name>
</gene>
<dbReference type="EC" id="1.16.1.7" evidence="16"/>
<evidence type="ECO:0000256" key="4">
    <source>
        <dbReference type="ARBA" id="ARBA00022448"/>
    </source>
</evidence>
<dbReference type="GO" id="GO:0006811">
    <property type="term" value="P:monoatomic ion transport"/>
    <property type="evidence" value="ECO:0007669"/>
    <property type="project" value="UniProtKB-KW"/>
</dbReference>
<feature type="transmembrane region" description="Helical" evidence="17">
    <location>
        <begin position="367"/>
        <end position="387"/>
    </location>
</feature>
<dbReference type="GO" id="GO:0005886">
    <property type="term" value="C:plasma membrane"/>
    <property type="evidence" value="ECO:0007669"/>
    <property type="project" value="TreeGrafter"/>
</dbReference>
<keyword evidence="14 17" id="KW-0472">Membrane</keyword>
<evidence type="ECO:0000256" key="7">
    <source>
        <dbReference type="ARBA" id="ARBA00022723"/>
    </source>
</evidence>
<protein>
    <recommendedName>
        <fullName evidence="16">ferric-chelate reductase (NADH)</fullName>
        <ecNumber evidence="16">1.16.1.7</ecNumber>
    </recommendedName>
</protein>
<comment type="subcellular location">
    <subcellularLocation>
        <location evidence="2">Membrane</location>
        <topology evidence="2">Multi-pass membrane protein</topology>
    </subcellularLocation>
</comment>
<dbReference type="PANTHER" id="PTHR11972">
    <property type="entry name" value="NADPH OXIDASE"/>
    <property type="match status" value="1"/>
</dbReference>
<dbReference type="Pfam" id="PF01794">
    <property type="entry name" value="Ferric_reduct"/>
    <property type="match status" value="1"/>
</dbReference>
<evidence type="ECO:0000259" key="18">
    <source>
        <dbReference type="PROSITE" id="PS51384"/>
    </source>
</evidence>
<dbReference type="Pfam" id="PF08022">
    <property type="entry name" value="FAD_binding_8"/>
    <property type="match status" value="1"/>
</dbReference>
<evidence type="ECO:0000256" key="1">
    <source>
        <dbReference type="ARBA" id="ARBA00001974"/>
    </source>
</evidence>
<dbReference type="CDD" id="cd06186">
    <property type="entry name" value="NOX_Duox_like_FAD_NADP"/>
    <property type="match status" value="1"/>
</dbReference>
<keyword evidence="10 17" id="KW-1133">Transmembrane helix</keyword>
<comment type="catalytic activity">
    <reaction evidence="15">
        <text>2 a Fe(II)-siderophore + NAD(+) + H(+) = 2 a Fe(III)-siderophore + NADH</text>
        <dbReference type="Rhea" id="RHEA:15061"/>
        <dbReference type="Rhea" id="RHEA-COMP:11342"/>
        <dbReference type="Rhea" id="RHEA-COMP:11344"/>
        <dbReference type="ChEBI" id="CHEBI:15378"/>
        <dbReference type="ChEBI" id="CHEBI:29033"/>
        <dbReference type="ChEBI" id="CHEBI:29034"/>
        <dbReference type="ChEBI" id="CHEBI:57540"/>
        <dbReference type="ChEBI" id="CHEBI:57945"/>
        <dbReference type="EC" id="1.16.1.7"/>
    </reaction>
</comment>
<dbReference type="FunFam" id="3.40.50.80:FF:000048">
    <property type="entry name" value="Ferric reduction oxidase 5"/>
    <property type="match status" value="1"/>
</dbReference>
<evidence type="ECO:0000256" key="8">
    <source>
        <dbReference type="ARBA" id="ARBA00022827"/>
    </source>
</evidence>
<comment type="caution">
    <text evidence="19">The sequence shown here is derived from an EMBL/GenBank/DDBJ whole genome shotgun (WGS) entry which is preliminary data.</text>
</comment>
<evidence type="ECO:0000256" key="2">
    <source>
        <dbReference type="ARBA" id="ARBA00004141"/>
    </source>
</evidence>
<evidence type="ECO:0000256" key="9">
    <source>
        <dbReference type="ARBA" id="ARBA00022982"/>
    </source>
</evidence>
<keyword evidence="7" id="KW-0479">Metal-binding</keyword>
<sequence length="492" mass="55661">MLIAVLGSVNLHLQKRSQNTPSSKRWQARFRSLSLRVGYIGNVCWAFLFFPVTRGSSILPLVGLTSESSIKYHIWLGHLSNALFVLRTVGFVIYWWMTDQMVEAKNVRTRLLSARLLPFGAVELNFSRSPGLYYNPTSILFVNLPSISKLQWHPFTVISNGNMEQDKLSIFVKCQGSWTQKLYQQLSSFVDRLEVSVEGPYGPTSSHFLWHESLVMVSGGSGISPFISIIREIIFQSTQPNSQVPSIHLICVFKNFADLSILDLLLPISITPPEISKLKLQIDVYVTREKQQPETQNTQKLIQSVWFKLNPSDSPISLALGPDSWPWLCSIITSSFVMFLLLLGIITRYYPIESTGIEVYHYSFKCLWDMFLVCVCVLMVSSAVFLWRKNQNAMEGKQVQNLEVSTPGMSPGSWFCSEGDRELESHPNQSLVQATKVHFGDRPNLKKILFDIKGSDVGVLVCGPRNMRHEVAKICSSGLADNLNFESISFNW</sequence>
<keyword evidence="4" id="KW-0813">Transport</keyword>
<name>A0A5C7INP1_9ROSI</name>
<evidence type="ECO:0000256" key="16">
    <source>
        <dbReference type="ARBA" id="ARBA00066905"/>
    </source>
</evidence>
<dbReference type="AlphaFoldDB" id="A0A5C7INP1"/>
<keyword evidence="9" id="KW-0249">Electron transport</keyword>
<dbReference type="InterPro" id="IPR050369">
    <property type="entry name" value="RBOH/FRE"/>
</dbReference>
<dbReference type="SFLD" id="SFLDS00052">
    <property type="entry name" value="Ferric_Reductase_Domain"/>
    <property type="match status" value="1"/>
</dbReference>
<evidence type="ECO:0000256" key="10">
    <source>
        <dbReference type="ARBA" id="ARBA00022989"/>
    </source>
</evidence>
<dbReference type="InterPro" id="IPR039261">
    <property type="entry name" value="FNR_nucleotide-bd"/>
</dbReference>
<feature type="transmembrane region" description="Helical" evidence="17">
    <location>
        <begin position="72"/>
        <end position="96"/>
    </location>
</feature>
<dbReference type="Gene3D" id="3.40.50.80">
    <property type="entry name" value="Nucleotide-binding domain of ferredoxin-NADP reductase (FNR) module"/>
    <property type="match status" value="2"/>
</dbReference>
<dbReference type="OrthoDB" id="167398at2759"/>
<organism evidence="19 20">
    <name type="scientific">Acer yangbiense</name>
    <dbReference type="NCBI Taxonomy" id="1000413"/>
    <lineage>
        <taxon>Eukaryota</taxon>
        <taxon>Viridiplantae</taxon>
        <taxon>Streptophyta</taxon>
        <taxon>Embryophyta</taxon>
        <taxon>Tracheophyta</taxon>
        <taxon>Spermatophyta</taxon>
        <taxon>Magnoliopsida</taxon>
        <taxon>eudicotyledons</taxon>
        <taxon>Gunneridae</taxon>
        <taxon>Pentapetalae</taxon>
        <taxon>rosids</taxon>
        <taxon>malvids</taxon>
        <taxon>Sapindales</taxon>
        <taxon>Sapindaceae</taxon>
        <taxon>Hippocastanoideae</taxon>
        <taxon>Acereae</taxon>
        <taxon>Acer</taxon>
    </lineage>
</organism>
<keyword evidence="6 17" id="KW-0812">Transmembrane</keyword>
<evidence type="ECO:0000256" key="14">
    <source>
        <dbReference type="ARBA" id="ARBA00023136"/>
    </source>
</evidence>
<dbReference type="Pfam" id="PF08030">
    <property type="entry name" value="NAD_binding_6"/>
    <property type="match status" value="1"/>
</dbReference>
<dbReference type="InterPro" id="IPR013112">
    <property type="entry name" value="FAD-bd_8"/>
</dbReference>
<dbReference type="InterPro" id="IPR013130">
    <property type="entry name" value="Fe3_Rdtase_TM_dom"/>
</dbReference>
<evidence type="ECO:0000256" key="15">
    <source>
        <dbReference type="ARBA" id="ARBA00050970"/>
    </source>
</evidence>
<feature type="transmembrane region" description="Helical" evidence="17">
    <location>
        <begin position="33"/>
        <end position="52"/>
    </location>
</feature>
<dbReference type="GO" id="GO:0140618">
    <property type="term" value="F:ferric-chelate reductase (NADH) activity"/>
    <property type="evidence" value="ECO:0007669"/>
    <property type="project" value="UniProtKB-EC"/>
</dbReference>
<dbReference type="InterPro" id="IPR017927">
    <property type="entry name" value="FAD-bd_FR_type"/>
</dbReference>
<dbReference type="Proteomes" id="UP000323000">
    <property type="component" value="Chromosome 2"/>
</dbReference>
<dbReference type="EMBL" id="VAHF01000002">
    <property type="protein sequence ID" value="TXG70997.1"/>
    <property type="molecule type" value="Genomic_DNA"/>
</dbReference>
<keyword evidence="12" id="KW-0408">Iron</keyword>
<dbReference type="SFLD" id="SFLDG01168">
    <property type="entry name" value="Ferric_reductase_subgroup_(FRE"/>
    <property type="match status" value="1"/>
</dbReference>
<accession>A0A5C7INP1</accession>
<evidence type="ECO:0000256" key="3">
    <source>
        <dbReference type="ARBA" id="ARBA00006278"/>
    </source>
</evidence>
<comment type="similarity">
    <text evidence="3">Belongs to the ferric reductase (FRE) family.</text>
</comment>
<keyword evidence="20" id="KW-1185">Reference proteome</keyword>
<feature type="domain" description="FAD-binding FR-type" evidence="18">
    <location>
        <begin position="104"/>
        <end position="207"/>
    </location>
</feature>
<dbReference type="InterPro" id="IPR013121">
    <property type="entry name" value="Fe_red_NAD-bd_6"/>
</dbReference>
<keyword evidence="11" id="KW-0560">Oxidoreductase</keyword>
<evidence type="ECO:0000256" key="11">
    <source>
        <dbReference type="ARBA" id="ARBA00023002"/>
    </source>
</evidence>
<comment type="cofactor">
    <cofactor evidence="1">
        <name>FAD</name>
        <dbReference type="ChEBI" id="CHEBI:57692"/>
    </cofactor>
</comment>
<dbReference type="PANTHER" id="PTHR11972:SF79">
    <property type="entry name" value="FERRIC REDUCTION OXIDASE 4-RELATED"/>
    <property type="match status" value="1"/>
</dbReference>
<keyword evidence="8" id="KW-0274">FAD</keyword>
<evidence type="ECO:0000256" key="12">
    <source>
        <dbReference type="ARBA" id="ARBA00023004"/>
    </source>
</evidence>
<evidence type="ECO:0000256" key="13">
    <source>
        <dbReference type="ARBA" id="ARBA00023065"/>
    </source>
</evidence>
<keyword evidence="5" id="KW-0285">Flavoprotein</keyword>
<dbReference type="GO" id="GO:0046872">
    <property type="term" value="F:metal ion binding"/>
    <property type="evidence" value="ECO:0007669"/>
    <property type="project" value="UniProtKB-KW"/>
</dbReference>
<evidence type="ECO:0000256" key="6">
    <source>
        <dbReference type="ARBA" id="ARBA00022692"/>
    </source>
</evidence>
<reference evidence="20" key="1">
    <citation type="journal article" date="2019" name="Gigascience">
        <title>De novo genome assembly of the endangered Acer yangbiense, a plant species with extremely small populations endemic to Yunnan Province, China.</title>
        <authorList>
            <person name="Yang J."/>
            <person name="Wariss H.M."/>
            <person name="Tao L."/>
            <person name="Zhang R."/>
            <person name="Yun Q."/>
            <person name="Hollingsworth P."/>
            <person name="Dao Z."/>
            <person name="Luo G."/>
            <person name="Guo H."/>
            <person name="Ma Y."/>
            <person name="Sun W."/>
        </authorList>
    </citation>
    <scope>NUCLEOTIDE SEQUENCE [LARGE SCALE GENOMIC DNA]</scope>
    <source>
        <strain evidence="20">cv. Malutang</strain>
    </source>
</reference>
<proteinExistence type="inferred from homology"/>
<feature type="transmembrane region" description="Helical" evidence="17">
    <location>
        <begin position="325"/>
        <end position="347"/>
    </location>
</feature>
<evidence type="ECO:0000256" key="17">
    <source>
        <dbReference type="SAM" id="Phobius"/>
    </source>
</evidence>
<keyword evidence="13" id="KW-0406">Ion transport</keyword>